<dbReference type="GO" id="GO:0005524">
    <property type="term" value="F:ATP binding"/>
    <property type="evidence" value="ECO:0007669"/>
    <property type="project" value="UniProtKB-KW"/>
</dbReference>
<keyword evidence="1" id="KW-0813">Transport</keyword>
<protein>
    <submittedName>
        <fullName evidence="5">ABC-F family ATP-binding cassette domain-containing protein</fullName>
    </submittedName>
</protein>
<dbReference type="PANTHER" id="PTHR42855:SF2">
    <property type="entry name" value="DRUG RESISTANCE ABC TRANSPORTER,ATP-BINDING PROTEIN"/>
    <property type="match status" value="1"/>
</dbReference>
<keyword evidence="3 5" id="KW-0067">ATP-binding</keyword>
<dbReference type="InterPro" id="IPR015856">
    <property type="entry name" value="ABC_transpr_CbiO/EcfA_su"/>
</dbReference>
<dbReference type="PROSITE" id="PS00211">
    <property type="entry name" value="ABC_TRANSPORTER_1"/>
    <property type="match status" value="1"/>
</dbReference>
<dbReference type="GO" id="GO:0016020">
    <property type="term" value="C:membrane"/>
    <property type="evidence" value="ECO:0007669"/>
    <property type="project" value="InterPro"/>
</dbReference>
<evidence type="ECO:0000259" key="4">
    <source>
        <dbReference type="PROSITE" id="PS50893"/>
    </source>
</evidence>
<accession>A0A9D9IBQ2</accession>
<proteinExistence type="predicted"/>
<evidence type="ECO:0000313" key="6">
    <source>
        <dbReference type="Proteomes" id="UP000810292"/>
    </source>
</evidence>
<evidence type="ECO:0000256" key="3">
    <source>
        <dbReference type="ARBA" id="ARBA00022840"/>
    </source>
</evidence>
<reference evidence="5" key="1">
    <citation type="submission" date="2020-10" db="EMBL/GenBank/DDBJ databases">
        <authorList>
            <person name="Gilroy R."/>
        </authorList>
    </citation>
    <scope>NUCLEOTIDE SEQUENCE</scope>
    <source>
        <strain evidence="5">14700</strain>
    </source>
</reference>
<organism evidence="5 6">
    <name type="scientific">Candidatus Ornithospirochaeta stercoravium</name>
    <dbReference type="NCBI Taxonomy" id="2840897"/>
    <lineage>
        <taxon>Bacteria</taxon>
        <taxon>Pseudomonadati</taxon>
        <taxon>Spirochaetota</taxon>
        <taxon>Spirochaetia</taxon>
        <taxon>Spirochaetales</taxon>
        <taxon>Spirochaetaceae</taxon>
        <taxon>Spirochaetaceae incertae sedis</taxon>
        <taxon>Candidatus Ornithospirochaeta</taxon>
    </lineage>
</organism>
<name>A0A9D9IBQ2_9SPIO</name>
<evidence type="ECO:0000256" key="2">
    <source>
        <dbReference type="ARBA" id="ARBA00022741"/>
    </source>
</evidence>
<dbReference type="Proteomes" id="UP000810292">
    <property type="component" value="Unassembled WGS sequence"/>
</dbReference>
<dbReference type="InterPro" id="IPR017871">
    <property type="entry name" value="ABC_transporter-like_CS"/>
</dbReference>
<dbReference type="SMART" id="SM00382">
    <property type="entry name" value="AAA"/>
    <property type="match status" value="2"/>
</dbReference>
<comment type="caution">
    <text evidence="5">The sequence shown here is derived from an EMBL/GenBank/DDBJ whole genome shotgun (WGS) entry which is preliminary data.</text>
</comment>
<dbReference type="CDD" id="cd03225">
    <property type="entry name" value="ABC_cobalt_CbiO_domain1"/>
    <property type="match status" value="1"/>
</dbReference>
<dbReference type="InterPro" id="IPR027417">
    <property type="entry name" value="P-loop_NTPase"/>
</dbReference>
<dbReference type="GO" id="GO:0016887">
    <property type="term" value="F:ATP hydrolysis activity"/>
    <property type="evidence" value="ECO:0007669"/>
    <property type="project" value="InterPro"/>
</dbReference>
<dbReference type="AlphaFoldDB" id="A0A9D9IBQ2"/>
<dbReference type="InterPro" id="IPR003439">
    <property type="entry name" value="ABC_transporter-like_ATP-bd"/>
</dbReference>
<gene>
    <name evidence="5" type="ORF">IAA72_05885</name>
</gene>
<evidence type="ECO:0000313" key="5">
    <source>
        <dbReference type="EMBL" id="MBO8469296.1"/>
    </source>
</evidence>
<dbReference type="InterPro" id="IPR003593">
    <property type="entry name" value="AAA+_ATPase"/>
</dbReference>
<dbReference type="PROSITE" id="PS50893">
    <property type="entry name" value="ABC_TRANSPORTER_2"/>
    <property type="match status" value="1"/>
</dbReference>
<dbReference type="InterPro" id="IPR051309">
    <property type="entry name" value="ABCF_ATPase"/>
</dbReference>
<dbReference type="GO" id="GO:0055085">
    <property type="term" value="P:transmembrane transport"/>
    <property type="evidence" value="ECO:0007669"/>
    <property type="project" value="InterPro"/>
</dbReference>
<feature type="domain" description="ABC transporter" evidence="4">
    <location>
        <begin position="5"/>
        <end position="225"/>
    </location>
</feature>
<reference evidence="5" key="2">
    <citation type="journal article" date="2021" name="PeerJ">
        <title>Extensive microbial diversity within the chicken gut microbiome revealed by metagenomics and culture.</title>
        <authorList>
            <person name="Gilroy R."/>
            <person name="Ravi A."/>
            <person name="Getino M."/>
            <person name="Pursley I."/>
            <person name="Horton D.L."/>
            <person name="Alikhan N.F."/>
            <person name="Baker D."/>
            <person name="Gharbi K."/>
            <person name="Hall N."/>
            <person name="Watson M."/>
            <person name="Adriaenssens E.M."/>
            <person name="Foster-Nyarko E."/>
            <person name="Jarju S."/>
            <person name="Secka A."/>
            <person name="Antonio M."/>
            <person name="Oren A."/>
            <person name="Chaudhuri R.R."/>
            <person name="La Ragione R."/>
            <person name="Hildebrand F."/>
            <person name="Pallen M.J."/>
        </authorList>
    </citation>
    <scope>NUCLEOTIDE SEQUENCE</scope>
    <source>
        <strain evidence="5">14700</strain>
    </source>
</reference>
<dbReference type="PANTHER" id="PTHR42855">
    <property type="entry name" value="ABC TRANSPORTER ATP-BINDING SUBUNIT"/>
    <property type="match status" value="1"/>
</dbReference>
<dbReference type="Pfam" id="PF00005">
    <property type="entry name" value="ABC_tran"/>
    <property type="match status" value="2"/>
</dbReference>
<dbReference type="SUPFAM" id="SSF52540">
    <property type="entry name" value="P-loop containing nucleoside triphosphate hydrolases"/>
    <property type="match status" value="2"/>
</dbReference>
<dbReference type="EMBL" id="JADIMF010000090">
    <property type="protein sequence ID" value="MBO8469296.1"/>
    <property type="molecule type" value="Genomic_DNA"/>
</dbReference>
<evidence type="ECO:0000256" key="1">
    <source>
        <dbReference type="ARBA" id="ARBA00022448"/>
    </source>
</evidence>
<keyword evidence="2" id="KW-0547">Nucleotide-binding</keyword>
<dbReference type="Gene3D" id="3.40.50.300">
    <property type="entry name" value="P-loop containing nucleotide triphosphate hydrolases"/>
    <property type="match status" value="2"/>
</dbReference>
<sequence length="508" mass="56482">MSEYIFIKDLSFSYPESSVPIFENLSLSFYEGWTVISGANGSGKSTLLSLIMGTIIPDGGCIRASGEIAYCPQVFEGLDYMDIASIYDGSQENGRLKSMLGITDSMIENPDVLSGGEKKRLQLLAALSHHPSILLMDEPTNHLDQKTKNMIIPVLRDFSGCGIMISHDRAFAEALSTRTIIIERTMEKPASLHDIPLSLPLAIEENSRRKQNARNAYDSLSSSISALQKRAGEIKEKSSAMQKKLSKSGIDVHDHSAKAAVDGARLTGKDRSLEDVRRRILANAEHKAAELSAMERPLMRKEGLDFHAGDNNQRTMSFPPVVLCGGEYRLHVPELTVRRGNHIAITGDNGSGKTLLVEYMNRILSEKGRDGIVLYIPQEYTCDDKARIFSEVSGLSDDEKGQLLSDLYRLGAEPSFLLDDEKEPSPGELKKLDFALSRRKGKSIIIMDEPTNHLDIVSMGIFERIFSRCDDSYTLILVSHDKAFLDATCNSSWRIERRNKEGWLSMTI</sequence>